<organism evidence="4">
    <name type="scientific">Naegleria gruberi</name>
    <name type="common">Amoeba</name>
    <dbReference type="NCBI Taxonomy" id="5762"/>
    <lineage>
        <taxon>Eukaryota</taxon>
        <taxon>Discoba</taxon>
        <taxon>Heterolobosea</taxon>
        <taxon>Tetramitia</taxon>
        <taxon>Eutetramitia</taxon>
        <taxon>Vahlkampfiidae</taxon>
        <taxon>Naegleria</taxon>
    </lineage>
</organism>
<dbReference type="eggNOG" id="ENOG502S23X">
    <property type="taxonomic scope" value="Eukaryota"/>
</dbReference>
<reference evidence="3 4" key="1">
    <citation type="journal article" date="2010" name="Cell">
        <title>The genome of Naegleria gruberi illuminates early eukaryotic versatility.</title>
        <authorList>
            <person name="Fritz-Laylin L.K."/>
            <person name="Prochnik S.E."/>
            <person name="Ginger M.L."/>
            <person name="Dacks J.B."/>
            <person name="Carpenter M.L."/>
            <person name="Field M.C."/>
            <person name="Kuo A."/>
            <person name="Paredez A."/>
            <person name="Chapman J."/>
            <person name="Pham J."/>
            <person name="Shu S."/>
            <person name="Neupane R."/>
            <person name="Cipriano M."/>
            <person name="Mancuso J."/>
            <person name="Tu H."/>
            <person name="Salamov A."/>
            <person name="Lindquist E."/>
            <person name="Shapiro H."/>
            <person name="Lucas S."/>
            <person name="Grigoriev I.V."/>
            <person name="Cande W.Z."/>
            <person name="Fulton C."/>
            <person name="Rokhsar D.S."/>
            <person name="Dawson S.C."/>
        </authorList>
    </citation>
    <scope>NUCLEOTIDE SEQUENCE [LARGE SCALE GENOMIC DNA]</scope>
    <source>
        <strain evidence="3 4">NEG-M</strain>
    </source>
</reference>
<keyword evidence="1" id="KW-0560">Oxidoreductase</keyword>
<sequence>MQIGIIGAGRIGAFLAKSFTQLGHSVRISNSRGPETLKQVESETGATALPVAEVVKNAQLIILTIPTKGVFQLDRQLFESALENVVIVDTCNYNPSRDGPIEEIQNGKLNHTEWISHYFNRPMIKAFNNITDFSLKSKGGIQNAPNRVAIPVSGDSLKSKQLVSNIIEDLGFDAVDIGSLADSWKQQMGGPMYCNDLNREELEIAVQIANRSVMEEQYLEIFKQLYEFSNEYVEKNNLDISGSNAVLYVMEMGDAQVHNEFIRIFRKSFTNLQK</sequence>
<dbReference type="InterPro" id="IPR028939">
    <property type="entry name" value="P5C_Rdtase_cat_N"/>
</dbReference>
<dbReference type="Proteomes" id="UP000006671">
    <property type="component" value="Unassembled WGS sequence"/>
</dbReference>
<dbReference type="InParanoid" id="D2W1A3"/>
<dbReference type="InterPro" id="IPR036291">
    <property type="entry name" value="NAD(P)-bd_dom_sf"/>
</dbReference>
<dbReference type="GeneID" id="8856706"/>
<dbReference type="OrthoDB" id="550646at2759"/>
<dbReference type="RefSeq" id="XP_002669937.1">
    <property type="nucleotide sequence ID" value="XM_002669891.1"/>
</dbReference>
<keyword evidence="4" id="KW-1185">Reference proteome</keyword>
<dbReference type="InterPro" id="IPR051267">
    <property type="entry name" value="STEAP_metalloreductase"/>
</dbReference>
<evidence type="ECO:0000313" key="3">
    <source>
        <dbReference type="EMBL" id="EFC37193.1"/>
    </source>
</evidence>
<dbReference type="Gene3D" id="3.40.50.720">
    <property type="entry name" value="NAD(P)-binding Rossmann-like Domain"/>
    <property type="match status" value="1"/>
</dbReference>
<gene>
    <name evidence="3" type="ORF">NAEGRDRAFT_75146</name>
</gene>
<dbReference type="EMBL" id="GG738921">
    <property type="protein sequence ID" value="EFC37193.1"/>
    <property type="molecule type" value="Genomic_DNA"/>
</dbReference>
<dbReference type="PANTHER" id="PTHR14239:SF10">
    <property type="entry name" value="REDUCTASE"/>
    <property type="match status" value="1"/>
</dbReference>
<dbReference type="SUPFAM" id="SSF51735">
    <property type="entry name" value="NAD(P)-binding Rossmann-fold domains"/>
    <property type="match status" value="1"/>
</dbReference>
<name>D2W1A3_NAEGR</name>
<proteinExistence type="predicted"/>
<dbReference type="Pfam" id="PF03807">
    <property type="entry name" value="F420_oxidored"/>
    <property type="match status" value="1"/>
</dbReference>
<dbReference type="VEuPathDB" id="AmoebaDB:NAEGRDRAFT_75146"/>
<accession>D2W1A3</accession>
<dbReference type="GO" id="GO:0016491">
    <property type="term" value="F:oxidoreductase activity"/>
    <property type="evidence" value="ECO:0007669"/>
    <property type="project" value="UniProtKB-KW"/>
</dbReference>
<protein>
    <submittedName>
        <fullName evidence="3">Predicted protein</fullName>
    </submittedName>
</protein>
<evidence type="ECO:0000259" key="2">
    <source>
        <dbReference type="Pfam" id="PF03807"/>
    </source>
</evidence>
<evidence type="ECO:0000256" key="1">
    <source>
        <dbReference type="ARBA" id="ARBA00023002"/>
    </source>
</evidence>
<dbReference type="PANTHER" id="PTHR14239">
    <property type="entry name" value="DUDULIN-RELATED"/>
    <property type="match status" value="1"/>
</dbReference>
<feature type="domain" description="Pyrroline-5-carboxylate reductase catalytic N-terminal" evidence="2">
    <location>
        <begin position="2"/>
        <end position="93"/>
    </location>
</feature>
<evidence type="ECO:0000313" key="4">
    <source>
        <dbReference type="Proteomes" id="UP000006671"/>
    </source>
</evidence>
<dbReference type="KEGG" id="ngr:NAEGRDRAFT_75146"/>
<dbReference type="AlphaFoldDB" id="D2W1A3"/>